<evidence type="ECO:0000256" key="8">
    <source>
        <dbReference type="ARBA" id="ARBA00023049"/>
    </source>
</evidence>
<keyword evidence="4" id="KW-0479">Metal-binding</keyword>
<dbReference type="GO" id="GO:0008237">
    <property type="term" value="F:metallopeptidase activity"/>
    <property type="evidence" value="ECO:0007669"/>
    <property type="project" value="UniProtKB-KW"/>
</dbReference>
<keyword evidence="5 12" id="KW-0732">Signal</keyword>
<protein>
    <recommendedName>
        <fullName evidence="11">Murein endopeptidase K</fullName>
    </recommendedName>
</protein>
<dbReference type="PANTHER" id="PTHR37425">
    <property type="match status" value="1"/>
</dbReference>
<dbReference type="GO" id="GO:0071555">
    <property type="term" value="P:cell wall organization"/>
    <property type="evidence" value="ECO:0007669"/>
    <property type="project" value="UniProtKB-KW"/>
</dbReference>
<dbReference type="GO" id="GO:0046872">
    <property type="term" value="F:metal ion binding"/>
    <property type="evidence" value="ECO:0007669"/>
    <property type="project" value="UniProtKB-KW"/>
</dbReference>
<evidence type="ECO:0000256" key="3">
    <source>
        <dbReference type="ARBA" id="ARBA00022670"/>
    </source>
</evidence>
<evidence type="ECO:0000256" key="5">
    <source>
        <dbReference type="ARBA" id="ARBA00022729"/>
    </source>
</evidence>
<evidence type="ECO:0000256" key="10">
    <source>
        <dbReference type="ARBA" id="ARBA00093448"/>
    </source>
</evidence>
<evidence type="ECO:0000256" key="7">
    <source>
        <dbReference type="ARBA" id="ARBA00022833"/>
    </source>
</evidence>
<keyword evidence="9" id="KW-0961">Cell wall biogenesis/degradation</keyword>
<evidence type="ECO:0000256" key="2">
    <source>
        <dbReference type="ARBA" id="ARBA00004776"/>
    </source>
</evidence>
<evidence type="ECO:0000256" key="6">
    <source>
        <dbReference type="ARBA" id="ARBA00022801"/>
    </source>
</evidence>
<evidence type="ECO:0000313" key="13">
    <source>
        <dbReference type="EMBL" id="KGK11023.1"/>
    </source>
</evidence>
<dbReference type="PROSITE" id="PS51257">
    <property type="entry name" value="PROKAR_LIPOPROTEIN"/>
    <property type="match status" value="1"/>
</dbReference>
<dbReference type="SUPFAM" id="SSF55166">
    <property type="entry name" value="Hedgehog/DD-peptidase"/>
    <property type="match status" value="1"/>
</dbReference>
<keyword evidence="14" id="KW-1185">Reference proteome</keyword>
<keyword evidence="13" id="KW-0449">Lipoprotein</keyword>
<evidence type="ECO:0000313" key="14">
    <source>
        <dbReference type="Proteomes" id="UP000029994"/>
    </source>
</evidence>
<accession>A0A099LS20</accession>
<reference evidence="13 14" key="1">
    <citation type="submission" date="2014-04" db="EMBL/GenBank/DDBJ databases">
        <title>Genome sequencing of Vibrio navarrensis strains.</title>
        <authorList>
            <person name="Gladney L.M."/>
            <person name="Katz L.S."/>
            <person name="Marino-Ramirez L."/>
            <person name="Jordan I.K."/>
        </authorList>
    </citation>
    <scope>NUCLEOTIDE SEQUENCE [LARGE SCALE GENOMIC DNA]</scope>
    <source>
        <strain evidence="13 14">ATCC 51183</strain>
    </source>
</reference>
<evidence type="ECO:0000256" key="11">
    <source>
        <dbReference type="ARBA" id="ARBA00093666"/>
    </source>
</evidence>
<organism evidence="13 14">
    <name type="scientific">Vibrio navarrensis</name>
    <dbReference type="NCBI Taxonomy" id="29495"/>
    <lineage>
        <taxon>Bacteria</taxon>
        <taxon>Pseudomonadati</taxon>
        <taxon>Pseudomonadota</taxon>
        <taxon>Gammaproteobacteria</taxon>
        <taxon>Vibrionales</taxon>
        <taxon>Vibrionaceae</taxon>
        <taxon>Vibrio</taxon>
    </lineage>
</organism>
<dbReference type="Pfam" id="PF05951">
    <property type="entry name" value="Peptidase_M15_2"/>
    <property type="match status" value="1"/>
</dbReference>
<dbReference type="InterPro" id="IPR006311">
    <property type="entry name" value="TAT_signal"/>
</dbReference>
<keyword evidence="7" id="KW-0862">Zinc</keyword>
<comment type="similarity">
    <text evidence="10">Belongs to the peptidase M15 family.</text>
</comment>
<evidence type="ECO:0000256" key="1">
    <source>
        <dbReference type="ARBA" id="ARBA00001947"/>
    </source>
</evidence>
<evidence type="ECO:0000256" key="9">
    <source>
        <dbReference type="ARBA" id="ARBA00023316"/>
    </source>
</evidence>
<feature type="chain" id="PRO_5001950692" description="Murein endopeptidase K" evidence="12">
    <location>
        <begin position="34"/>
        <end position="184"/>
    </location>
</feature>
<evidence type="ECO:0000256" key="4">
    <source>
        <dbReference type="ARBA" id="ARBA00022723"/>
    </source>
</evidence>
<dbReference type="AlphaFoldDB" id="A0A099LS20"/>
<evidence type="ECO:0000256" key="12">
    <source>
        <dbReference type="SAM" id="SignalP"/>
    </source>
</evidence>
<dbReference type="Proteomes" id="UP000029994">
    <property type="component" value="Unassembled WGS sequence"/>
</dbReference>
<keyword evidence="6" id="KW-0378">Hydrolase</keyword>
<comment type="cofactor">
    <cofactor evidence="1">
        <name>Zn(2+)</name>
        <dbReference type="ChEBI" id="CHEBI:29105"/>
    </cofactor>
</comment>
<dbReference type="CDD" id="cd14844">
    <property type="entry name" value="Zn-DD-carboxypeptidase_like"/>
    <property type="match status" value="1"/>
</dbReference>
<dbReference type="PROSITE" id="PS51318">
    <property type="entry name" value="TAT"/>
    <property type="match status" value="1"/>
</dbReference>
<dbReference type="InterPro" id="IPR010275">
    <property type="entry name" value="MepK"/>
</dbReference>
<comment type="caution">
    <text evidence="13">The sequence shown here is derived from an EMBL/GenBank/DDBJ whole genome shotgun (WGS) entry which is preliminary data.</text>
</comment>
<keyword evidence="8" id="KW-0482">Metalloprotease</keyword>
<proteinExistence type="inferred from homology"/>
<dbReference type="eggNOG" id="COG3108">
    <property type="taxonomic scope" value="Bacteria"/>
</dbReference>
<dbReference type="InterPro" id="IPR009045">
    <property type="entry name" value="Zn_M74/Hedgehog-like"/>
</dbReference>
<gene>
    <name evidence="13" type="ORF">EA26_06785</name>
</gene>
<keyword evidence="3" id="KW-0645">Protease</keyword>
<name>A0A099LS20_9VIBR</name>
<dbReference type="EMBL" id="JMCG01000001">
    <property type="protein sequence ID" value="KGK11023.1"/>
    <property type="molecule type" value="Genomic_DNA"/>
</dbReference>
<dbReference type="STRING" id="29495.EA26_06785"/>
<dbReference type="Gene3D" id="3.30.1380.10">
    <property type="match status" value="1"/>
</dbReference>
<comment type="pathway">
    <text evidence="2">Cell wall biogenesis; cell wall polysaccharide biosynthesis.</text>
</comment>
<dbReference type="GO" id="GO:0006508">
    <property type="term" value="P:proteolysis"/>
    <property type="evidence" value="ECO:0007669"/>
    <property type="project" value="UniProtKB-KW"/>
</dbReference>
<sequence length="184" mass="20591">MKSKFEPLSRRRFICMASATVAAVSCMPSRAFASLPDAPRELAMNNLHTGEWLESCYFDGVSYVEEELARLDHLCRDFRQNEAHPMDRRLFDQLTQIQALIGTQNEVQIISGYRSPVTNAALRARSSAVAKKSYHMLGKAIDFRIDGVAIATVHEAALTLNAGGVGYYPRSDFVHIDTGPIRQW</sequence>
<feature type="signal peptide" evidence="12">
    <location>
        <begin position="1"/>
        <end position="33"/>
    </location>
</feature>
<dbReference type="PANTHER" id="PTHR37425:SF1">
    <property type="entry name" value="OUTER MEMBRANE PROTEIN"/>
    <property type="match status" value="1"/>
</dbReference>